<dbReference type="Proteomes" id="UP000014760">
    <property type="component" value="Unassembled WGS sequence"/>
</dbReference>
<evidence type="ECO:0000256" key="1">
    <source>
        <dbReference type="SAM" id="MobiDB-lite"/>
    </source>
</evidence>
<keyword evidence="4" id="KW-1185">Reference proteome</keyword>
<organism evidence="2">
    <name type="scientific">Capitella teleta</name>
    <name type="common">Polychaete worm</name>
    <dbReference type="NCBI Taxonomy" id="283909"/>
    <lineage>
        <taxon>Eukaryota</taxon>
        <taxon>Metazoa</taxon>
        <taxon>Spiralia</taxon>
        <taxon>Lophotrochozoa</taxon>
        <taxon>Annelida</taxon>
        <taxon>Polychaeta</taxon>
        <taxon>Sedentaria</taxon>
        <taxon>Scolecida</taxon>
        <taxon>Capitellidae</taxon>
        <taxon>Capitella</taxon>
    </lineage>
</organism>
<feature type="region of interest" description="Disordered" evidence="1">
    <location>
        <begin position="41"/>
        <end position="66"/>
    </location>
</feature>
<evidence type="ECO:0000313" key="2">
    <source>
        <dbReference type="EMBL" id="ELU17110.1"/>
    </source>
</evidence>
<accession>R7VKW1</accession>
<dbReference type="EMBL" id="KB292699">
    <property type="protein sequence ID" value="ELU17110.1"/>
    <property type="molecule type" value="Genomic_DNA"/>
</dbReference>
<dbReference type="HOGENOM" id="CLU_1462652_0_0_1"/>
<sequence>MVKCPATCSDLSNRVYKPFWLIQLGNTMEDIDESEARRRHTVSANAKGEKEVPFRSTPITTRGAQSGPLLKRVQISSNDLAKIKESANYEDGEDQDAEKGLDLYAVLDSYFESWAICSTESPEDRGLAPCQSHRKGIAKLVAMDNENMAECQSLAPPVLCSRSRAAPESCIDADSIIESIIYNYT</sequence>
<proteinExistence type="predicted"/>
<evidence type="ECO:0000313" key="4">
    <source>
        <dbReference type="Proteomes" id="UP000014760"/>
    </source>
</evidence>
<protein>
    <submittedName>
        <fullName evidence="2 3">Uncharacterized protein</fullName>
    </submittedName>
</protein>
<dbReference type="AlphaFoldDB" id="R7VKW1"/>
<reference evidence="3" key="3">
    <citation type="submission" date="2015-06" db="UniProtKB">
        <authorList>
            <consortium name="EnsemblMetazoa"/>
        </authorList>
    </citation>
    <scope>IDENTIFICATION</scope>
</reference>
<reference evidence="2 4" key="2">
    <citation type="journal article" date="2013" name="Nature">
        <title>Insights into bilaterian evolution from three spiralian genomes.</title>
        <authorList>
            <person name="Simakov O."/>
            <person name="Marletaz F."/>
            <person name="Cho S.J."/>
            <person name="Edsinger-Gonzales E."/>
            <person name="Havlak P."/>
            <person name="Hellsten U."/>
            <person name="Kuo D.H."/>
            <person name="Larsson T."/>
            <person name="Lv J."/>
            <person name="Arendt D."/>
            <person name="Savage R."/>
            <person name="Osoegawa K."/>
            <person name="de Jong P."/>
            <person name="Grimwood J."/>
            <person name="Chapman J.A."/>
            <person name="Shapiro H."/>
            <person name="Aerts A."/>
            <person name="Otillar R.P."/>
            <person name="Terry A.Y."/>
            <person name="Boore J.L."/>
            <person name="Grigoriev I.V."/>
            <person name="Lindberg D.R."/>
            <person name="Seaver E.C."/>
            <person name="Weisblat D.A."/>
            <person name="Putnam N.H."/>
            <person name="Rokhsar D.S."/>
        </authorList>
    </citation>
    <scope>NUCLEOTIDE SEQUENCE</scope>
    <source>
        <strain evidence="2 4">I ESC-2004</strain>
    </source>
</reference>
<name>R7VKW1_CAPTE</name>
<dbReference type="EMBL" id="AMQN01004134">
    <property type="status" value="NOT_ANNOTATED_CDS"/>
    <property type="molecule type" value="Genomic_DNA"/>
</dbReference>
<dbReference type="EnsemblMetazoa" id="CapteT228915">
    <property type="protein sequence ID" value="CapteP228915"/>
    <property type="gene ID" value="CapteG228915"/>
</dbReference>
<evidence type="ECO:0000313" key="3">
    <source>
        <dbReference type="EnsemblMetazoa" id="CapteP228915"/>
    </source>
</evidence>
<reference evidence="4" key="1">
    <citation type="submission" date="2012-12" db="EMBL/GenBank/DDBJ databases">
        <authorList>
            <person name="Hellsten U."/>
            <person name="Grimwood J."/>
            <person name="Chapman J.A."/>
            <person name="Shapiro H."/>
            <person name="Aerts A."/>
            <person name="Otillar R.P."/>
            <person name="Terry A.Y."/>
            <person name="Boore J.L."/>
            <person name="Simakov O."/>
            <person name="Marletaz F."/>
            <person name="Cho S.-J."/>
            <person name="Edsinger-Gonzales E."/>
            <person name="Havlak P."/>
            <person name="Kuo D.-H."/>
            <person name="Larsson T."/>
            <person name="Lv J."/>
            <person name="Arendt D."/>
            <person name="Savage R."/>
            <person name="Osoegawa K."/>
            <person name="de Jong P."/>
            <person name="Lindberg D.R."/>
            <person name="Seaver E.C."/>
            <person name="Weisblat D.A."/>
            <person name="Putnam N.H."/>
            <person name="Grigoriev I.V."/>
            <person name="Rokhsar D.S."/>
        </authorList>
    </citation>
    <scope>NUCLEOTIDE SEQUENCE</scope>
    <source>
        <strain evidence="4">I ESC-2004</strain>
    </source>
</reference>
<gene>
    <name evidence="2" type="ORF">CAPTEDRAFT_228915</name>
</gene>